<name>A0ACC2U3K4_9FUNG</name>
<organism evidence="1 2">
    <name type="scientific">Entomophthora muscae</name>
    <dbReference type="NCBI Taxonomy" id="34485"/>
    <lineage>
        <taxon>Eukaryota</taxon>
        <taxon>Fungi</taxon>
        <taxon>Fungi incertae sedis</taxon>
        <taxon>Zoopagomycota</taxon>
        <taxon>Entomophthoromycotina</taxon>
        <taxon>Entomophthoromycetes</taxon>
        <taxon>Entomophthorales</taxon>
        <taxon>Entomophthoraceae</taxon>
        <taxon>Entomophthora</taxon>
    </lineage>
</organism>
<protein>
    <submittedName>
        <fullName evidence="1">Uncharacterized protein</fullName>
    </submittedName>
</protein>
<proteinExistence type="predicted"/>
<reference evidence="1" key="1">
    <citation type="submission" date="2022-04" db="EMBL/GenBank/DDBJ databases">
        <title>Genome of the entomopathogenic fungus Entomophthora muscae.</title>
        <authorList>
            <person name="Elya C."/>
            <person name="Lovett B.R."/>
            <person name="Lee E."/>
            <person name="Macias A.M."/>
            <person name="Hajek A.E."/>
            <person name="De Bivort B.L."/>
            <person name="Kasson M.T."/>
            <person name="De Fine Licht H.H."/>
            <person name="Stajich J.E."/>
        </authorList>
    </citation>
    <scope>NUCLEOTIDE SEQUENCE</scope>
    <source>
        <strain evidence="1">Berkeley</strain>
    </source>
</reference>
<evidence type="ECO:0000313" key="1">
    <source>
        <dbReference type="EMBL" id="KAJ9081351.1"/>
    </source>
</evidence>
<keyword evidence="2" id="KW-1185">Reference proteome</keyword>
<sequence length="52" mass="5286">MPPTAASSPPTSYPTWPPRPRGPTSPSPTAGILSRTSPAGANFSPSPRTLSP</sequence>
<evidence type="ECO:0000313" key="2">
    <source>
        <dbReference type="Proteomes" id="UP001165960"/>
    </source>
</evidence>
<comment type="caution">
    <text evidence="1">The sequence shown here is derived from an EMBL/GenBank/DDBJ whole genome shotgun (WGS) entry which is preliminary data.</text>
</comment>
<dbReference type="EMBL" id="QTSX02001482">
    <property type="protein sequence ID" value="KAJ9081351.1"/>
    <property type="molecule type" value="Genomic_DNA"/>
</dbReference>
<dbReference type="Proteomes" id="UP001165960">
    <property type="component" value="Unassembled WGS sequence"/>
</dbReference>
<accession>A0ACC2U3K4</accession>
<gene>
    <name evidence="1" type="ORF">DSO57_1015634</name>
</gene>